<evidence type="ECO:0000256" key="4">
    <source>
        <dbReference type="ARBA" id="ARBA00023136"/>
    </source>
</evidence>
<comment type="caution">
    <text evidence="6">The sequence shown here is derived from an EMBL/GenBank/DDBJ whole genome shotgun (WGS) entry which is preliminary data.</text>
</comment>
<evidence type="ECO:0000256" key="5">
    <source>
        <dbReference type="SAM" id="Phobius"/>
    </source>
</evidence>
<protein>
    <submittedName>
        <fullName evidence="6">Uncharacterized protein</fullName>
    </submittedName>
</protein>
<dbReference type="Proteomes" id="UP000015453">
    <property type="component" value="Unassembled WGS sequence"/>
</dbReference>
<evidence type="ECO:0000256" key="1">
    <source>
        <dbReference type="ARBA" id="ARBA00004141"/>
    </source>
</evidence>
<dbReference type="EMBL" id="AUSU01009289">
    <property type="protein sequence ID" value="EPS58362.1"/>
    <property type="molecule type" value="Genomic_DNA"/>
</dbReference>
<keyword evidence="3 5" id="KW-1133">Transmembrane helix</keyword>
<accession>S8DGA2</accession>
<keyword evidence="2 5" id="KW-0812">Transmembrane</keyword>
<comment type="subcellular location">
    <subcellularLocation>
        <location evidence="1">Membrane</location>
        <topology evidence="1">Multi-pass membrane protein</topology>
    </subcellularLocation>
</comment>
<evidence type="ECO:0000256" key="2">
    <source>
        <dbReference type="ARBA" id="ARBA00022692"/>
    </source>
</evidence>
<feature type="non-terminal residue" evidence="6">
    <location>
        <position position="124"/>
    </location>
</feature>
<evidence type="ECO:0000313" key="7">
    <source>
        <dbReference type="Proteomes" id="UP000015453"/>
    </source>
</evidence>
<dbReference type="Pfam" id="PF03619">
    <property type="entry name" value="Solute_trans_a"/>
    <property type="match status" value="1"/>
</dbReference>
<feature type="transmembrane region" description="Helical" evidence="5">
    <location>
        <begin position="6"/>
        <end position="27"/>
    </location>
</feature>
<keyword evidence="7" id="KW-1185">Reference proteome</keyword>
<gene>
    <name evidence="6" type="ORF">M569_16452</name>
</gene>
<evidence type="ECO:0000256" key="3">
    <source>
        <dbReference type="ARBA" id="ARBA00022989"/>
    </source>
</evidence>
<feature type="transmembrane region" description="Helical" evidence="5">
    <location>
        <begin position="39"/>
        <end position="60"/>
    </location>
</feature>
<evidence type="ECO:0000313" key="6">
    <source>
        <dbReference type="EMBL" id="EPS58362.1"/>
    </source>
</evidence>
<dbReference type="InterPro" id="IPR005178">
    <property type="entry name" value="Ostalpha/TMEM184C"/>
</dbReference>
<keyword evidence="4 5" id="KW-0472">Membrane</keyword>
<organism evidence="6 7">
    <name type="scientific">Genlisea aurea</name>
    <dbReference type="NCBI Taxonomy" id="192259"/>
    <lineage>
        <taxon>Eukaryota</taxon>
        <taxon>Viridiplantae</taxon>
        <taxon>Streptophyta</taxon>
        <taxon>Embryophyta</taxon>
        <taxon>Tracheophyta</taxon>
        <taxon>Spermatophyta</taxon>
        <taxon>Magnoliopsida</taxon>
        <taxon>eudicotyledons</taxon>
        <taxon>Gunneridae</taxon>
        <taxon>Pentapetalae</taxon>
        <taxon>asterids</taxon>
        <taxon>lamiids</taxon>
        <taxon>Lamiales</taxon>
        <taxon>Lentibulariaceae</taxon>
        <taxon>Genlisea</taxon>
    </lineage>
</organism>
<reference evidence="6 7" key="1">
    <citation type="journal article" date="2013" name="BMC Genomics">
        <title>The miniature genome of a carnivorous plant Genlisea aurea contains a low number of genes and short non-coding sequences.</title>
        <authorList>
            <person name="Leushkin E.V."/>
            <person name="Sutormin R.A."/>
            <person name="Nabieva E.R."/>
            <person name="Penin A.A."/>
            <person name="Kondrashov A.S."/>
            <person name="Logacheva M.D."/>
        </authorList>
    </citation>
    <scope>NUCLEOTIDE SEQUENCE [LARGE SCALE GENOMIC DNA]</scope>
</reference>
<sequence>MDRGKLTLIGTTISVMLTLRFSIQLVSQHFLSWKKPKEQTAIVIIILMAPLYAIDSYVGLLDILGSDTFFTFLDSIKECYEAVVMAKFLSLMYTYLNISISKNIVPDEIKGREIHHTFPVTLFQ</sequence>
<dbReference type="PANTHER" id="PTHR23423">
    <property type="entry name" value="ORGANIC SOLUTE TRANSPORTER-RELATED"/>
    <property type="match status" value="1"/>
</dbReference>
<proteinExistence type="predicted"/>
<name>S8DGA2_9LAMI</name>
<dbReference type="GO" id="GO:0016020">
    <property type="term" value="C:membrane"/>
    <property type="evidence" value="ECO:0007669"/>
    <property type="project" value="UniProtKB-SubCell"/>
</dbReference>
<dbReference type="OrthoDB" id="5348404at2759"/>
<dbReference type="AlphaFoldDB" id="S8DGA2"/>